<feature type="transmembrane region" description="Helical" evidence="1">
    <location>
        <begin position="39"/>
        <end position="58"/>
    </location>
</feature>
<sequence>MVVWVSSIASSATTPSIEGAGAVGGVGEGLERGFRTIRCLAGGLKPSASVFLRFWFFAIGEEERGGGTAAVAAVSVFSSWFFDGSSVALFLTLRTIRSRTAKFQKVQKL</sequence>
<evidence type="ECO:0000256" key="1">
    <source>
        <dbReference type="SAM" id="Phobius"/>
    </source>
</evidence>
<dbReference type="AlphaFoldDB" id="A0A8X6I3A7"/>
<name>A0A8X6I3A7_TRICU</name>
<dbReference type="Proteomes" id="UP000887116">
    <property type="component" value="Unassembled WGS sequence"/>
</dbReference>
<dbReference type="EMBL" id="BMAO01019868">
    <property type="protein sequence ID" value="GFR33440.1"/>
    <property type="molecule type" value="Genomic_DNA"/>
</dbReference>
<proteinExistence type="predicted"/>
<evidence type="ECO:0000313" key="3">
    <source>
        <dbReference type="Proteomes" id="UP000887116"/>
    </source>
</evidence>
<keyword evidence="1" id="KW-0812">Transmembrane</keyword>
<accession>A0A8X6I3A7</accession>
<reference evidence="2" key="1">
    <citation type="submission" date="2020-07" db="EMBL/GenBank/DDBJ databases">
        <title>Multicomponent nature underlies the extraordinary mechanical properties of spider dragline silk.</title>
        <authorList>
            <person name="Kono N."/>
            <person name="Nakamura H."/>
            <person name="Mori M."/>
            <person name="Yoshida Y."/>
            <person name="Ohtoshi R."/>
            <person name="Malay A.D."/>
            <person name="Moran D.A.P."/>
            <person name="Tomita M."/>
            <person name="Numata K."/>
            <person name="Arakawa K."/>
        </authorList>
    </citation>
    <scope>NUCLEOTIDE SEQUENCE</scope>
</reference>
<protein>
    <submittedName>
        <fullName evidence="2">Uncharacterized protein</fullName>
    </submittedName>
</protein>
<organism evidence="2 3">
    <name type="scientific">Trichonephila clavata</name>
    <name type="common">Joro spider</name>
    <name type="synonym">Nephila clavata</name>
    <dbReference type="NCBI Taxonomy" id="2740835"/>
    <lineage>
        <taxon>Eukaryota</taxon>
        <taxon>Metazoa</taxon>
        <taxon>Ecdysozoa</taxon>
        <taxon>Arthropoda</taxon>
        <taxon>Chelicerata</taxon>
        <taxon>Arachnida</taxon>
        <taxon>Araneae</taxon>
        <taxon>Araneomorphae</taxon>
        <taxon>Entelegynae</taxon>
        <taxon>Araneoidea</taxon>
        <taxon>Nephilidae</taxon>
        <taxon>Trichonephila</taxon>
    </lineage>
</organism>
<keyword evidence="3" id="KW-1185">Reference proteome</keyword>
<comment type="caution">
    <text evidence="2">The sequence shown here is derived from an EMBL/GenBank/DDBJ whole genome shotgun (WGS) entry which is preliminary data.</text>
</comment>
<evidence type="ECO:0000313" key="2">
    <source>
        <dbReference type="EMBL" id="GFR33440.1"/>
    </source>
</evidence>
<gene>
    <name evidence="2" type="ORF">TNCT_315371</name>
</gene>
<feature type="transmembrane region" description="Helical" evidence="1">
    <location>
        <begin position="70"/>
        <end position="93"/>
    </location>
</feature>
<keyword evidence="1" id="KW-0472">Membrane</keyword>
<keyword evidence="1" id="KW-1133">Transmembrane helix</keyword>